<name>A0ABP8DFD7_9ACTN</name>
<protein>
    <submittedName>
        <fullName evidence="2">Uncharacterized protein</fullName>
    </submittedName>
</protein>
<dbReference type="Proteomes" id="UP001500620">
    <property type="component" value="Unassembled WGS sequence"/>
</dbReference>
<comment type="caution">
    <text evidence="2">The sequence shown here is derived from an EMBL/GenBank/DDBJ whole genome shotgun (WGS) entry which is preliminary data.</text>
</comment>
<keyword evidence="3" id="KW-1185">Reference proteome</keyword>
<evidence type="ECO:0000313" key="2">
    <source>
        <dbReference type="EMBL" id="GAA4254405.1"/>
    </source>
</evidence>
<accession>A0ABP8DFD7</accession>
<organism evidence="2 3">
    <name type="scientific">Dactylosporangium darangshiense</name>
    <dbReference type="NCBI Taxonomy" id="579108"/>
    <lineage>
        <taxon>Bacteria</taxon>
        <taxon>Bacillati</taxon>
        <taxon>Actinomycetota</taxon>
        <taxon>Actinomycetes</taxon>
        <taxon>Micromonosporales</taxon>
        <taxon>Micromonosporaceae</taxon>
        <taxon>Dactylosporangium</taxon>
    </lineage>
</organism>
<proteinExistence type="predicted"/>
<feature type="compositionally biased region" description="Low complexity" evidence="1">
    <location>
        <begin position="136"/>
        <end position="155"/>
    </location>
</feature>
<gene>
    <name evidence="2" type="ORF">GCM10022255_058970</name>
</gene>
<feature type="compositionally biased region" description="Low complexity" evidence="1">
    <location>
        <begin position="115"/>
        <end position="126"/>
    </location>
</feature>
<feature type="region of interest" description="Disordered" evidence="1">
    <location>
        <begin position="42"/>
        <end position="68"/>
    </location>
</feature>
<feature type="region of interest" description="Disordered" evidence="1">
    <location>
        <begin position="100"/>
        <end position="168"/>
    </location>
</feature>
<reference evidence="3" key="1">
    <citation type="journal article" date="2019" name="Int. J. Syst. Evol. Microbiol.">
        <title>The Global Catalogue of Microorganisms (GCM) 10K type strain sequencing project: providing services to taxonomists for standard genome sequencing and annotation.</title>
        <authorList>
            <consortium name="The Broad Institute Genomics Platform"/>
            <consortium name="The Broad Institute Genome Sequencing Center for Infectious Disease"/>
            <person name="Wu L."/>
            <person name="Ma J."/>
        </authorList>
    </citation>
    <scope>NUCLEOTIDE SEQUENCE [LARGE SCALE GENOMIC DNA]</scope>
    <source>
        <strain evidence="3">JCM 17441</strain>
    </source>
</reference>
<evidence type="ECO:0000256" key="1">
    <source>
        <dbReference type="SAM" id="MobiDB-lite"/>
    </source>
</evidence>
<sequence>MITDNGTTDAVIAQYGWPSPVAVVTEPAISTAAAQRIACTRHHSRGAGLGPRTSAAGPAMHTSMTPRATASAAVHAATSTAVAMPRGCTGIAAQVENANTANIGPAGRHANRSDSTAAPAPHTAASGTETQARCGSAPTATPHPTAAVSSAPTPACNRHRRAERTAPP</sequence>
<dbReference type="EMBL" id="BAABAT010000018">
    <property type="protein sequence ID" value="GAA4254405.1"/>
    <property type="molecule type" value="Genomic_DNA"/>
</dbReference>
<evidence type="ECO:0000313" key="3">
    <source>
        <dbReference type="Proteomes" id="UP001500620"/>
    </source>
</evidence>